<accession>A0A5B6VPR4</accession>
<dbReference type="EMBL" id="SMMG02000006">
    <property type="protein sequence ID" value="KAA3471339.1"/>
    <property type="molecule type" value="Genomic_DNA"/>
</dbReference>
<evidence type="ECO:0000313" key="2">
    <source>
        <dbReference type="EMBL" id="KAA3471339.1"/>
    </source>
</evidence>
<dbReference type="SUPFAM" id="SSF56672">
    <property type="entry name" value="DNA/RNA polymerases"/>
    <property type="match status" value="1"/>
</dbReference>
<dbReference type="PANTHER" id="PTHR31635:SF196">
    <property type="entry name" value="REVERSE TRANSCRIPTASE DOMAIN-CONTAINING PROTEIN-RELATED"/>
    <property type="match status" value="1"/>
</dbReference>
<proteinExistence type="predicted"/>
<keyword evidence="2" id="KW-0695">RNA-directed DNA polymerase</keyword>
<sequence length="225" mass="25847">MMSPILKEGLLKMKYCWLLTHLMGIDKNVNHSFITLILKKDSPFGLDDFRLISSVGGVYEILTNMLLSRLITLVDKLIRECQFAFILRRQILDCSLIANEVLDYVRRNMLQGVAFKVDFQKAYDTVDWDFLEFVMIKICFGNRWCKWIRPCMPTASISIFVDGLLIECFYIKRGLRQGCPLSPLFFYVVAEALNVMLSKAVNSGLYNRVVVVGNSIASVSHFQSF</sequence>
<evidence type="ECO:0000313" key="3">
    <source>
        <dbReference type="Proteomes" id="UP000325315"/>
    </source>
</evidence>
<dbReference type="GO" id="GO:0003964">
    <property type="term" value="F:RNA-directed DNA polymerase activity"/>
    <property type="evidence" value="ECO:0007669"/>
    <property type="project" value="UniProtKB-KW"/>
</dbReference>
<dbReference type="OrthoDB" id="998159at2759"/>
<dbReference type="Pfam" id="PF00078">
    <property type="entry name" value="RVT_1"/>
    <property type="match status" value="1"/>
</dbReference>
<dbReference type="Proteomes" id="UP000325315">
    <property type="component" value="Unassembled WGS sequence"/>
</dbReference>
<keyword evidence="3" id="KW-1185">Reference proteome</keyword>
<protein>
    <submittedName>
        <fullName evidence="2">Reverse transcriptase</fullName>
    </submittedName>
</protein>
<dbReference type="AlphaFoldDB" id="A0A5B6VPR4"/>
<gene>
    <name evidence="2" type="ORF">EPI10_016969</name>
</gene>
<reference evidence="3" key="1">
    <citation type="journal article" date="2019" name="Plant Biotechnol. J.">
        <title>Genome sequencing of the Australian wild diploid species Gossypium australe highlights disease resistance and delayed gland morphogenesis.</title>
        <authorList>
            <person name="Cai Y."/>
            <person name="Cai X."/>
            <person name="Wang Q."/>
            <person name="Wang P."/>
            <person name="Zhang Y."/>
            <person name="Cai C."/>
            <person name="Xu Y."/>
            <person name="Wang K."/>
            <person name="Zhou Z."/>
            <person name="Wang C."/>
            <person name="Geng S."/>
            <person name="Li B."/>
            <person name="Dong Q."/>
            <person name="Hou Y."/>
            <person name="Wang H."/>
            <person name="Ai P."/>
            <person name="Liu Z."/>
            <person name="Yi F."/>
            <person name="Sun M."/>
            <person name="An G."/>
            <person name="Cheng J."/>
            <person name="Zhang Y."/>
            <person name="Shi Q."/>
            <person name="Xie Y."/>
            <person name="Shi X."/>
            <person name="Chang Y."/>
            <person name="Huang F."/>
            <person name="Chen Y."/>
            <person name="Hong S."/>
            <person name="Mi L."/>
            <person name="Sun Q."/>
            <person name="Zhang L."/>
            <person name="Zhou B."/>
            <person name="Peng R."/>
            <person name="Zhang X."/>
            <person name="Liu F."/>
        </authorList>
    </citation>
    <scope>NUCLEOTIDE SEQUENCE [LARGE SCALE GENOMIC DNA]</scope>
    <source>
        <strain evidence="3">cv. PA1801</strain>
    </source>
</reference>
<dbReference type="InterPro" id="IPR000477">
    <property type="entry name" value="RT_dom"/>
</dbReference>
<comment type="caution">
    <text evidence="2">The sequence shown here is derived from an EMBL/GenBank/DDBJ whole genome shotgun (WGS) entry which is preliminary data.</text>
</comment>
<evidence type="ECO:0000259" key="1">
    <source>
        <dbReference type="Pfam" id="PF00078"/>
    </source>
</evidence>
<name>A0A5B6VPR4_9ROSI</name>
<dbReference type="PANTHER" id="PTHR31635">
    <property type="entry name" value="REVERSE TRANSCRIPTASE DOMAIN-CONTAINING PROTEIN-RELATED"/>
    <property type="match status" value="1"/>
</dbReference>
<keyword evidence="2" id="KW-0548">Nucleotidyltransferase</keyword>
<dbReference type="InterPro" id="IPR043502">
    <property type="entry name" value="DNA/RNA_pol_sf"/>
</dbReference>
<keyword evidence="2" id="KW-0808">Transferase</keyword>
<feature type="domain" description="Reverse transcriptase" evidence="1">
    <location>
        <begin position="38"/>
        <end position="200"/>
    </location>
</feature>
<organism evidence="2 3">
    <name type="scientific">Gossypium australe</name>
    <dbReference type="NCBI Taxonomy" id="47621"/>
    <lineage>
        <taxon>Eukaryota</taxon>
        <taxon>Viridiplantae</taxon>
        <taxon>Streptophyta</taxon>
        <taxon>Embryophyta</taxon>
        <taxon>Tracheophyta</taxon>
        <taxon>Spermatophyta</taxon>
        <taxon>Magnoliopsida</taxon>
        <taxon>eudicotyledons</taxon>
        <taxon>Gunneridae</taxon>
        <taxon>Pentapetalae</taxon>
        <taxon>rosids</taxon>
        <taxon>malvids</taxon>
        <taxon>Malvales</taxon>
        <taxon>Malvaceae</taxon>
        <taxon>Malvoideae</taxon>
        <taxon>Gossypium</taxon>
    </lineage>
</organism>